<reference evidence="2" key="1">
    <citation type="journal article" date="2014" name="PLoS ONE">
        <title>Transcriptome-Based Identification of ABC Transporters in the Western Tarnished Plant Bug Lygus hesperus.</title>
        <authorList>
            <person name="Hull J.J."/>
            <person name="Chaney K."/>
            <person name="Geib S.M."/>
            <person name="Fabrick J.A."/>
            <person name="Brent C.S."/>
            <person name="Walsh D."/>
            <person name="Lavine L.C."/>
        </authorList>
    </citation>
    <scope>NUCLEOTIDE SEQUENCE</scope>
</reference>
<evidence type="ECO:0000313" key="3">
    <source>
        <dbReference type="EMBL" id="JAG47977.1"/>
    </source>
</evidence>
<feature type="transmembrane region" description="Helical" evidence="1">
    <location>
        <begin position="242"/>
        <end position="261"/>
    </location>
</feature>
<gene>
    <name evidence="2" type="ORF">CM83_23001</name>
</gene>
<feature type="transmembrane region" description="Helical" evidence="1">
    <location>
        <begin position="550"/>
        <end position="575"/>
    </location>
</feature>
<protein>
    <submittedName>
        <fullName evidence="2">Uncharacterized protein</fullName>
    </submittedName>
</protein>
<keyword evidence="1" id="KW-1133">Transmembrane helix</keyword>
<feature type="transmembrane region" description="Helical" evidence="1">
    <location>
        <begin position="306"/>
        <end position="325"/>
    </location>
</feature>
<feature type="transmembrane region" description="Helical" evidence="1">
    <location>
        <begin position="595"/>
        <end position="618"/>
    </location>
</feature>
<keyword evidence="1" id="KW-0812">Transmembrane</keyword>
<evidence type="ECO:0000313" key="2">
    <source>
        <dbReference type="EMBL" id="JAG30309.1"/>
    </source>
</evidence>
<sequence length="709" mass="80386">MLTYDSGKLLESDIFMNHSESFLQPNDNFTNDDSRNFSKPDNFMSVSELSNRTQSATVSQLINLIAEIRQSGSMLPYSHILVRFPNPDESEPRSNTIRSYIDTIDILMHTPEFDDEKSVFVLTSTMKTFTHNISYPGPRNDSILVVWSKKCPLPTVNTTLDYFSAYEWLNYLVSKADPSYYNQQEKLTDVFPDFMIEGNLLDVLGFGQSGKPQLGTRARLNSLEALNVMISSMNFMEIEYEAVAVVGTMLLIIPWVFLLCIKAWKLVVPAINSEEQTNDIISSYFLDASCFAILAIVWILGNYWNWEFRHFVFYFVSVILFRLFCEELTSLSYSVESSSVLDRLKIAFQILLFFVVVESLFWATTCGRFLYIFFISVVSAKIFQGAFSTSNFKTITTLAAASLSVGLIYLCPISSLPYYVTVNATICIWMLAGFFAIKYMMDDSTHDRFLVFLCMIEFLMASIFANLYVFQSDVSLAIILSFFLMLSSTLPLLGGTDAKCRLLALSMATASFFLFFSSHGEGLLLLALFITSFCSFLMDKTPPNVRTEGFNYFCIFPVLFYTVIIITACEMITPIACSRLFPSSVLTEVGVSYGFMTYGLVYIVKVFFLLTLLGGTALSSCKKAMEVPCFFLIIVILNLVTFRTFLHLTLLPGRLYTIGVSRMFLKHMLMQTLAAVLFYLYPFIQMMTKGSFFSLCQTIKNVGLEPIKQ</sequence>
<reference evidence="3" key="3">
    <citation type="submission" date="2014-09" db="EMBL/GenBank/DDBJ databases">
        <authorList>
            <person name="Magalhaes I.L.F."/>
            <person name="Oliveira U."/>
            <person name="Santos F.R."/>
            <person name="Vidigal T.H.D.A."/>
            <person name="Brescovit A.D."/>
            <person name="Santos A.J."/>
        </authorList>
    </citation>
    <scope>NUCLEOTIDE SEQUENCE</scope>
</reference>
<reference evidence="2" key="2">
    <citation type="submission" date="2014-07" db="EMBL/GenBank/DDBJ databases">
        <authorList>
            <person name="Hull J."/>
        </authorList>
    </citation>
    <scope>NUCLEOTIDE SEQUENCE</scope>
</reference>
<organism evidence="2">
    <name type="scientific">Lygus hesperus</name>
    <name type="common">Western plant bug</name>
    <dbReference type="NCBI Taxonomy" id="30085"/>
    <lineage>
        <taxon>Eukaryota</taxon>
        <taxon>Metazoa</taxon>
        <taxon>Ecdysozoa</taxon>
        <taxon>Arthropoda</taxon>
        <taxon>Hexapoda</taxon>
        <taxon>Insecta</taxon>
        <taxon>Pterygota</taxon>
        <taxon>Neoptera</taxon>
        <taxon>Paraneoptera</taxon>
        <taxon>Hemiptera</taxon>
        <taxon>Heteroptera</taxon>
        <taxon>Panheteroptera</taxon>
        <taxon>Cimicomorpha</taxon>
        <taxon>Miridae</taxon>
        <taxon>Mirini</taxon>
        <taxon>Lygus</taxon>
    </lineage>
</organism>
<feature type="transmembrane region" description="Helical" evidence="1">
    <location>
        <begin position="663"/>
        <end position="684"/>
    </location>
</feature>
<feature type="transmembrane region" description="Helical" evidence="1">
    <location>
        <begin position="346"/>
        <end position="363"/>
    </location>
</feature>
<dbReference type="EMBL" id="GBRD01017850">
    <property type="protein sequence ID" value="JAG47977.1"/>
    <property type="molecule type" value="Transcribed_RNA"/>
</dbReference>
<evidence type="ECO:0000256" key="1">
    <source>
        <dbReference type="SAM" id="Phobius"/>
    </source>
</evidence>
<dbReference type="AlphaFoldDB" id="A0A0A9YDP7"/>
<feature type="transmembrane region" description="Helical" evidence="1">
    <location>
        <begin position="630"/>
        <end position="651"/>
    </location>
</feature>
<feature type="transmembrane region" description="Helical" evidence="1">
    <location>
        <begin position="394"/>
        <end position="410"/>
    </location>
</feature>
<keyword evidence="1" id="KW-0472">Membrane</keyword>
<dbReference type="EMBL" id="GBHO01013295">
    <property type="protein sequence ID" value="JAG30309.1"/>
    <property type="molecule type" value="Transcribed_RNA"/>
</dbReference>
<name>A0A0A9YDP7_LYGHE</name>
<feature type="transmembrane region" description="Helical" evidence="1">
    <location>
        <begin position="416"/>
        <end position="437"/>
    </location>
</feature>
<accession>A0A0A9YDP7</accession>
<feature type="transmembrane region" description="Helical" evidence="1">
    <location>
        <begin position="522"/>
        <end position="538"/>
    </location>
</feature>
<feature type="transmembrane region" description="Helical" evidence="1">
    <location>
        <begin position="449"/>
        <end position="468"/>
    </location>
</feature>
<proteinExistence type="predicted"/>
<feature type="transmembrane region" description="Helical" evidence="1">
    <location>
        <begin position="281"/>
        <end position="300"/>
    </location>
</feature>
<feature type="transmembrane region" description="Helical" evidence="1">
    <location>
        <begin position="474"/>
        <end position="493"/>
    </location>
</feature>